<reference evidence="3 4" key="1">
    <citation type="submission" date="2016-01" db="EMBL/GenBank/DDBJ databases">
        <title>Janibacter melonis strain CD11_4 genome sequencing and assembly.</title>
        <authorList>
            <person name="Nair G.R."/>
            <person name="Kaur G."/>
            <person name="Chander A.M."/>
            <person name="Mayilraj S."/>
        </authorList>
    </citation>
    <scope>NUCLEOTIDE SEQUENCE [LARGE SCALE GENOMIC DNA]</scope>
    <source>
        <strain evidence="3 4">CD11-4</strain>
    </source>
</reference>
<dbReference type="AlphaFoldDB" id="A0A176QGQ4"/>
<dbReference type="PANTHER" id="PTHR42942">
    <property type="entry name" value="6-O-METHYLGUANINE DNA METHYLTRANSFERASE"/>
    <property type="match status" value="1"/>
</dbReference>
<name>A0A176QGQ4_9MICO</name>
<dbReference type="CDD" id="cd06445">
    <property type="entry name" value="ATase"/>
    <property type="match status" value="1"/>
</dbReference>
<dbReference type="SUPFAM" id="SSF46767">
    <property type="entry name" value="Methylated DNA-protein cysteine methyltransferase, C-terminal domain"/>
    <property type="match status" value="1"/>
</dbReference>
<evidence type="ECO:0000313" key="3">
    <source>
        <dbReference type="EMBL" id="OAB88818.1"/>
    </source>
</evidence>
<dbReference type="Gene3D" id="1.10.10.10">
    <property type="entry name" value="Winged helix-like DNA-binding domain superfamily/Winged helix DNA-binding domain"/>
    <property type="match status" value="1"/>
</dbReference>
<dbReference type="InterPro" id="IPR036217">
    <property type="entry name" value="MethylDNA_cys_MeTrfase_DNAb"/>
</dbReference>
<feature type="domain" description="Methylated-DNA-[protein]-cysteine S-methyltransferase DNA binding" evidence="2">
    <location>
        <begin position="6"/>
        <end position="63"/>
    </location>
</feature>
<dbReference type="GO" id="GO:0008168">
    <property type="term" value="F:methyltransferase activity"/>
    <property type="evidence" value="ECO:0007669"/>
    <property type="project" value="UniProtKB-KW"/>
</dbReference>
<evidence type="ECO:0000256" key="1">
    <source>
        <dbReference type="ARBA" id="ARBA00022763"/>
    </source>
</evidence>
<comment type="caution">
    <text evidence="3">The sequence shown here is derived from an EMBL/GenBank/DDBJ whole genome shotgun (WGS) entry which is preliminary data.</text>
</comment>
<keyword evidence="1" id="KW-0227">DNA damage</keyword>
<organism evidence="3 4">
    <name type="scientific">Janibacter melonis</name>
    <dbReference type="NCBI Taxonomy" id="262209"/>
    <lineage>
        <taxon>Bacteria</taxon>
        <taxon>Bacillati</taxon>
        <taxon>Actinomycetota</taxon>
        <taxon>Actinomycetes</taxon>
        <taxon>Micrococcales</taxon>
        <taxon>Intrasporangiaceae</taxon>
        <taxon>Janibacter</taxon>
    </lineage>
</organism>
<dbReference type="Proteomes" id="UP000076976">
    <property type="component" value="Unassembled WGS sequence"/>
</dbReference>
<dbReference type="Pfam" id="PF01035">
    <property type="entry name" value="DNA_binding_1"/>
    <property type="match status" value="1"/>
</dbReference>
<dbReference type="EMBL" id="LQZG01000001">
    <property type="protein sequence ID" value="OAB88818.1"/>
    <property type="molecule type" value="Genomic_DNA"/>
</dbReference>
<evidence type="ECO:0000259" key="2">
    <source>
        <dbReference type="Pfam" id="PF01035"/>
    </source>
</evidence>
<dbReference type="GO" id="GO:0006281">
    <property type="term" value="P:DNA repair"/>
    <property type="evidence" value="ECO:0007669"/>
    <property type="project" value="InterPro"/>
</dbReference>
<keyword evidence="3" id="KW-0489">Methyltransferase</keyword>
<evidence type="ECO:0000313" key="4">
    <source>
        <dbReference type="Proteomes" id="UP000076976"/>
    </source>
</evidence>
<keyword evidence="4" id="KW-1185">Reference proteome</keyword>
<gene>
    <name evidence="3" type="ORF">AWH69_03305</name>
</gene>
<dbReference type="InterPro" id="IPR014048">
    <property type="entry name" value="MethylDNA_cys_MeTrfase_DNA-bd"/>
</dbReference>
<protein>
    <submittedName>
        <fullName evidence="3">Cysteine methyltransferase</fullName>
    </submittedName>
</protein>
<dbReference type="InterPro" id="IPR052520">
    <property type="entry name" value="ATL_DNA_repair"/>
</dbReference>
<keyword evidence="3" id="KW-0808">Transferase</keyword>
<sequence>MDDVVAERVLRAVELVPPGRVVSYGDLGELVGRGPRLVGRVMSTYGSGVAWWRVVNASGEHVPHLRAAAFERWADEGIAVKPNGRGCRIAHYRADLEALASAHAAACADLPPI</sequence>
<proteinExistence type="predicted"/>
<dbReference type="InterPro" id="IPR036388">
    <property type="entry name" value="WH-like_DNA-bd_sf"/>
</dbReference>
<dbReference type="STRING" id="262209.AWH69_03305"/>
<accession>A0A176QGQ4</accession>
<dbReference type="GO" id="GO:0032259">
    <property type="term" value="P:methylation"/>
    <property type="evidence" value="ECO:0007669"/>
    <property type="project" value="UniProtKB-KW"/>
</dbReference>
<dbReference type="PANTHER" id="PTHR42942:SF1">
    <property type="entry name" value="ALKYLTRANSFERASE-LIKE PROTEIN 1"/>
    <property type="match status" value="1"/>
</dbReference>
<dbReference type="RefSeq" id="WP_068271392.1">
    <property type="nucleotide sequence ID" value="NZ_LQZG01000001.1"/>
</dbReference>